<feature type="domain" description="Helicase ATP-binding" evidence="7">
    <location>
        <begin position="152"/>
        <end position="339"/>
    </location>
</feature>
<comment type="domain">
    <text evidence="5">The Q motif is unique to and characteristic of the DEAD box family of RNA helicases and controls ATP binding and hydrolysis.</text>
</comment>
<keyword evidence="1 5" id="KW-0547">Nucleotide-binding</keyword>
<dbReference type="GO" id="GO:0005524">
    <property type="term" value="F:ATP binding"/>
    <property type="evidence" value="ECO:0007669"/>
    <property type="project" value="UniProtKB-UniRule"/>
</dbReference>
<organism evidence="9 10">
    <name type="scientific">Phaeodactylum tricornutum (strain CCAP 1055/1)</name>
    <dbReference type="NCBI Taxonomy" id="556484"/>
    <lineage>
        <taxon>Eukaryota</taxon>
        <taxon>Sar</taxon>
        <taxon>Stramenopiles</taxon>
        <taxon>Ochrophyta</taxon>
        <taxon>Bacillariophyta</taxon>
        <taxon>Bacillariophyceae</taxon>
        <taxon>Bacillariophycidae</taxon>
        <taxon>Naviculales</taxon>
        <taxon>Phaeodactylaceae</taxon>
        <taxon>Phaeodactylum</taxon>
    </lineage>
</organism>
<comment type="function">
    <text evidence="5">RNA helicase.</text>
</comment>
<evidence type="ECO:0000313" key="10">
    <source>
        <dbReference type="Proteomes" id="UP000000759"/>
    </source>
</evidence>
<dbReference type="SMART" id="SM00490">
    <property type="entry name" value="HELICc"/>
    <property type="match status" value="1"/>
</dbReference>
<dbReference type="EMBL" id="CM000605">
    <property type="protein sequence ID" value="EEC51914.1"/>
    <property type="molecule type" value="Genomic_DNA"/>
</dbReference>
<evidence type="ECO:0000313" key="9">
    <source>
        <dbReference type="EMBL" id="EEC51914.1"/>
    </source>
</evidence>
<evidence type="ECO:0000259" key="8">
    <source>
        <dbReference type="PROSITE" id="PS51194"/>
    </source>
</evidence>
<evidence type="ECO:0000256" key="4">
    <source>
        <dbReference type="ARBA" id="ARBA00022884"/>
    </source>
</evidence>
<evidence type="ECO:0000259" key="7">
    <source>
        <dbReference type="PROSITE" id="PS51192"/>
    </source>
</evidence>
<proteinExistence type="inferred from homology"/>
<dbReference type="Pfam" id="PF00271">
    <property type="entry name" value="Helicase_C"/>
    <property type="match status" value="1"/>
</dbReference>
<dbReference type="PaxDb" id="2850-Phatr43135"/>
<evidence type="ECO:0000256" key="2">
    <source>
        <dbReference type="ARBA" id="ARBA00022801"/>
    </source>
</evidence>
<keyword evidence="3 5" id="KW-0067">ATP-binding</keyword>
<dbReference type="InterPro" id="IPR001650">
    <property type="entry name" value="Helicase_C-like"/>
</dbReference>
<dbReference type="OrthoDB" id="193716at2759"/>
<gene>
    <name evidence="9" type="ORF">PHATRDRAFT_43135</name>
</gene>
<keyword evidence="5" id="KW-0347">Helicase</keyword>
<dbReference type="eggNOG" id="KOG0342">
    <property type="taxonomic scope" value="Eukaryota"/>
</dbReference>
<dbReference type="EC" id="3.6.4.13" evidence="5"/>
<dbReference type="GO" id="GO:0003724">
    <property type="term" value="F:RNA helicase activity"/>
    <property type="evidence" value="ECO:0007669"/>
    <property type="project" value="UniProtKB-EC"/>
</dbReference>
<evidence type="ECO:0000256" key="6">
    <source>
        <dbReference type="SAM" id="SignalP"/>
    </source>
</evidence>
<dbReference type="STRING" id="556484.B7FQR5"/>
<dbReference type="InterPro" id="IPR027417">
    <property type="entry name" value="P-loop_NTPase"/>
</dbReference>
<dbReference type="FunCoup" id="B7FQR5">
    <property type="interactions" value="12"/>
</dbReference>
<keyword evidence="6" id="KW-0732">Signal</keyword>
<reference evidence="10" key="2">
    <citation type="submission" date="2008-08" db="EMBL/GenBank/DDBJ databases">
        <authorList>
            <consortium name="Diatom Consortium"/>
            <person name="Grigoriev I."/>
            <person name="Grimwood J."/>
            <person name="Kuo A."/>
            <person name="Otillar R.P."/>
            <person name="Salamov A."/>
            <person name="Detter J.C."/>
            <person name="Lindquist E."/>
            <person name="Shapiro H."/>
            <person name="Lucas S."/>
            <person name="Glavina del Rio T."/>
            <person name="Pitluck S."/>
            <person name="Rokhsar D."/>
            <person name="Bowler C."/>
        </authorList>
    </citation>
    <scope>GENOME REANNOTATION</scope>
    <source>
        <strain evidence="10">CCAP 1055/1</strain>
    </source>
</reference>
<dbReference type="RefSeq" id="XP_002177451.1">
    <property type="nucleotide sequence ID" value="XM_002177415.1"/>
</dbReference>
<feature type="domain" description="Helicase C-terminal" evidence="8">
    <location>
        <begin position="368"/>
        <end position="523"/>
    </location>
</feature>
<feature type="signal peptide" evidence="6">
    <location>
        <begin position="1"/>
        <end position="24"/>
    </location>
</feature>
<reference evidence="9 10" key="1">
    <citation type="journal article" date="2008" name="Nature">
        <title>The Phaeodactylum genome reveals the evolutionary history of diatom genomes.</title>
        <authorList>
            <person name="Bowler C."/>
            <person name="Allen A.E."/>
            <person name="Badger J.H."/>
            <person name="Grimwood J."/>
            <person name="Jabbari K."/>
            <person name="Kuo A."/>
            <person name="Maheswari U."/>
            <person name="Martens C."/>
            <person name="Maumus F."/>
            <person name="Otillar R.P."/>
            <person name="Rayko E."/>
            <person name="Salamov A."/>
            <person name="Vandepoele K."/>
            <person name="Beszteri B."/>
            <person name="Gruber A."/>
            <person name="Heijde M."/>
            <person name="Katinka M."/>
            <person name="Mock T."/>
            <person name="Valentin K."/>
            <person name="Verret F."/>
            <person name="Berges J.A."/>
            <person name="Brownlee C."/>
            <person name="Cadoret J.P."/>
            <person name="Chiovitti A."/>
            <person name="Choi C.J."/>
            <person name="Coesel S."/>
            <person name="De Martino A."/>
            <person name="Detter J.C."/>
            <person name="Durkin C."/>
            <person name="Falciatore A."/>
            <person name="Fournet J."/>
            <person name="Haruta M."/>
            <person name="Huysman M.J."/>
            <person name="Jenkins B.D."/>
            <person name="Jiroutova K."/>
            <person name="Jorgensen R.E."/>
            <person name="Joubert Y."/>
            <person name="Kaplan A."/>
            <person name="Kroger N."/>
            <person name="Kroth P.G."/>
            <person name="La Roche J."/>
            <person name="Lindquist E."/>
            <person name="Lommer M."/>
            <person name="Martin-Jezequel V."/>
            <person name="Lopez P.J."/>
            <person name="Lucas S."/>
            <person name="Mangogna M."/>
            <person name="McGinnis K."/>
            <person name="Medlin L.K."/>
            <person name="Montsant A."/>
            <person name="Oudot-Le Secq M.P."/>
            <person name="Napoli C."/>
            <person name="Obornik M."/>
            <person name="Parker M.S."/>
            <person name="Petit J.L."/>
            <person name="Porcel B.M."/>
            <person name="Poulsen N."/>
            <person name="Robison M."/>
            <person name="Rychlewski L."/>
            <person name="Rynearson T.A."/>
            <person name="Schmutz J."/>
            <person name="Shapiro H."/>
            <person name="Siaut M."/>
            <person name="Stanley M."/>
            <person name="Sussman M.R."/>
            <person name="Taylor A.R."/>
            <person name="Vardi A."/>
            <person name="von Dassow P."/>
            <person name="Vyverman W."/>
            <person name="Willis A."/>
            <person name="Wyrwicz L.S."/>
            <person name="Rokhsar D.S."/>
            <person name="Weissenbach J."/>
            <person name="Armbrust E.V."/>
            <person name="Green B.R."/>
            <person name="Van de Peer Y."/>
            <person name="Grigoriev I.V."/>
        </authorList>
    </citation>
    <scope>NUCLEOTIDE SEQUENCE [LARGE SCALE GENOMIC DNA]</scope>
    <source>
        <strain evidence="9 10">CCAP 1055/1</strain>
    </source>
</reference>
<dbReference type="AlphaFoldDB" id="B7FQR5"/>
<dbReference type="InterPro" id="IPR014001">
    <property type="entry name" value="Helicase_ATP-bd"/>
</dbReference>
<evidence type="ECO:0000256" key="3">
    <source>
        <dbReference type="ARBA" id="ARBA00022840"/>
    </source>
</evidence>
<dbReference type="InterPro" id="IPR011545">
    <property type="entry name" value="DEAD/DEAH_box_helicase_dom"/>
</dbReference>
<dbReference type="KEGG" id="pti:PHATRDRAFT_43135"/>
<dbReference type="SMART" id="SM00487">
    <property type="entry name" value="DEXDc"/>
    <property type="match status" value="1"/>
</dbReference>
<dbReference type="GeneID" id="7196899"/>
<dbReference type="CDD" id="cd18787">
    <property type="entry name" value="SF2_C_DEAD"/>
    <property type="match status" value="1"/>
</dbReference>
<comment type="similarity">
    <text evidence="5">Belongs to the DEAD box helicase family.</text>
</comment>
<comment type="catalytic activity">
    <reaction evidence="5">
        <text>ATP + H2O = ADP + phosphate + H(+)</text>
        <dbReference type="Rhea" id="RHEA:13065"/>
        <dbReference type="ChEBI" id="CHEBI:15377"/>
        <dbReference type="ChEBI" id="CHEBI:15378"/>
        <dbReference type="ChEBI" id="CHEBI:30616"/>
        <dbReference type="ChEBI" id="CHEBI:43474"/>
        <dbReference type="ChEBI" id="CHEBI:456216"/>
        <dbReference type="EC" id="3.6.4.13"/>
    </reaction>
</comment>
<protein>
    <recommendedName>
        <fullName evidence="5">ATP-dependent RNA helicase</fullName>
        <ecNumber evidence="5">3.6.4.13</ecNumber>
    </recommendedName>
</protein>
<accession>B7FQR5</accession>
<feature type="chain" id="PRO_5002855310" description="ATP-dependent RNA helicase" evidence="6">
    <location>
        <begin position="25"/>
        <end position="587"/>
    </location>
</feature>
<keyword evidence="2 5" id="KW-0378">Hydrolase</keyword>
<evidence type="ECO:0000256" key="1">
    <source>
        <dbReference type="ARBA" id="ARBA00022741"/>
    </source>
</evidence>
<dbReference type="OMA" id="YVEVDCI"/>
<evidence type="ECO:0000256" key="5">
    <source>
        <dbReference type="RuleBase" id="RU365068"/>
    </source>
</evidence>
<keyword evidence="10" id="KW-1185">Reference proteome</keyword>
<dbReference type="PROSITE" id="PS51194">
    <property type="entry name" value="HELICASE_CTER"/>
    <property type="match status" value="1"/>
</dbReference>
<dbReference type="Proteomes" id="UP000000759">
    <property type="component" value="Chromosome 1"/>
</dbReference>
<dbReference type="SUPFAM" id="SSF52540">
    <property type="entry name" value="P-loop containing nucleoside triphosphate hydrolases"/>
    <property type="match status" value="1"/>
</dbReference>
<name>B7FQR5_PHATC</name>
<dbReference type="Gene3D" id="3.40.50.300">
    <property type="entry name" value="P-loop containing nucleotide triphosphate hydrolases"/>
    <property type="match status" value="2"/>
</dbReference>
<dbReference type="InParanoid" id="B7FQR5"/>
<dbReference type="Pfam" id="PF00270">
    <property type="entry name" value="DEAD"/>
    <property type="match status" value="1"/>
</dbReference>
<dbReference type="HOGENOM" id="CLU_003041_26_6_1"/>
<keyword evidence="4 5" id="KW-0694">RNA-binding</keyword>
<dbReference type="PROSITE" id="PS51192">
    <property type="entry name" value="HELICASE_ATP_BIND_1"/>
    <property type="match status" value="1"/>
</dbReference>
<dbReference type="PANTHER" id="PTHR24031">
    <property type="entry name" value="RNA HELICASE"/>
    <property type="match status" value="1"/>
</dbReference>
<dbReference type="GO" id="GO:0003723">
    <property type="term" value="F:RNA binding"/>
    <property type="evidence" value="ECO:0007669"/>
    <property type="project" value="UniProtKB-UniRule"/>
</dbReference>
<sequence>MWKTISFLVCVSILYSSTLPQIQGWTGETKLMRRPVSARRRRACVPPGHNHHHRDAYSLCLTNAADEYNADASASKRRRVRGPIRRAASPIAAQAQERVVSARARHEQATQDPTLLTTYRFDERADLHPGTKRAVTEVMGFQQMTEIQYKTFNAALEGKSVLGRARTGTGKTLAFLLPAIERLMFMDVSVYRADRNVGILIVAPTRELAMQIGSEASRLLTFESKWSVLTLYGGTKIQRDVALLNRQIPTILVATPGRLLDHLEDTRLRGRKFSDVVGETPIVVLDETDRLLEGFAKDTRRILSFLPRPEKRQTLLFSATVPTRLKRILDEILPADYVEVDCVGNNDSSKQTNKRVTQSYTLLPAMDSYVSYLVSITKQAMEEEKDYKIVVFFPAARLVRFFTRFFNVGLGIPVLEMHSRMSQSARTRINSSFRNAKRGVLFTSDVSARGVDFPDVTLVVQYGAPSNKELYIHRLGRTGRAGREGKGLLVLLPFEKKALKEIDLQRLICVNIEDHKDLMDKVDFAQNLVRSGHPLLTPNAEAAYLAFVAYYMTSKGMGSRDDVVDAAKVFAQIIGLPKLPDLWGKLQ</sequence>
<dbReference type="GO" id="GO:0016787">
    <property type="term" value="F:hydrolase activity"/>
    <property type="evidence" value="ECO:0007669"/>
    <property type="project" value="UniProtKB-KW"/>
</dbReference>